<dbReference type="EC" id="3.1.-.-" evidence="13"/>
<evidence type="ECO:0000256" key="7">
    <source>
        <dbReference type="ARBA" id="ARBA00022840"/>
    </source>
</evidence>
<comment type="similarity">
    <text evidence="13">Belongs to the helicase family. AddA subfamily.</text>
</comment>
<keyword evidence="3 13" id="KW-0227">DNA damage</keyword>
<keyword evidence="1 13" id="KW-0540">Nuclease</keyword>
<dbReference type="EC" id="5.6.2.4" evidence="13"/>
<evidence type="ECO:0000259" key="16">
    <source>
        <dbReference type="PROSITE" id="PS51217"/>
    </source>
</evidence>
<dbReference type="GO" id="GO:0043138">
    <property type="term" value="F:3'-5' DNA helicase activity"/>
    <property type="evidence" value="ECO:0007669"/>
    <property type="project" value="UniProtKB-UniRule"/>
</dbReference>
<dbReference type="GO" id="GO:0033202">
    <property type="term" value="C:DNA helicase complex"/>
    <property type="evidence" value="ECO:0007669"/>
    <property type="project" value="TreeGrafter"/>
</dbReference>
<evidence type="ECO:0000313" key="17">
    <source>
        <dbReference type="EMBL" id="AJT51362.1"/>
    </source>
</evidence>
<dbReference type="PANTHER" id="PTHR11070:SF48">
    <property type="entry name" value="ATP-DEPENDENT HELICASE_NUCLEASE SUBUNIT A"/>
    <property type="match status" value="1"/>
</dbReference>
<dbReference type="InterPro" id="IPR014017">
    <property type="entry name" value="DNA_helicase_UvrD-like_C"/>
</dbReference>
<dbReference type="PANTHER" id="PTHR11070">
    <property type="entry name" value="UVRD / RECB / PCRA DNA HELICASE FAMILY MEMBER"/>
    <property type="match status" value="1"/>
</dbReference>
<organism evidence="17 18">
    <name type="scientific">Limosilactobacillus mucosae LM1</name>
    <dbReference type="NCBI Taxonomy" id="1130798"/>
    <lineage>
        <taxon>Bacteria</taxon>
        <taxon>Bacillati</taxon>
        <taxon>Bacillota</taxon>
        <taxon>Bacilli</taxon>
        <taxon>Lactobacillales</taxon>
        <taxon>Lactobacillaceae</taxon>
        <taxon>Limosilactobacillus</taxon>
    </lineage>
</organism>
<dbReference type="SUPFAM" id="SSF52980">
    <property type="entry name" value="Restriction endonuclease-like"/>
    <property type="match status" value="1"/>
</dbReference>
<evidence type="ECO:0000256" key="8">
    <source>
        <dbReference type="ARBA" id="ARBA00023125"/>
    </source>
</evidence>
<protein>
    <recommendedName>
        <fullName evidence="13">ATP-dependent helicase/nuclease subunit A</fullName>
        <ecNumber evidence="13">3.1.-.-</ecNumber>
        <ecNumber evidence="13">5.6.2.4</ecNumber>
    </recommendedName>
    <alternativeName>
        <fullName evidence="13">ATP-dependent helicase/nuclease AddA</fullName>
    </alternativeName>
    <alternativeName>
        <fullName evidence="13">DNA 3'-5' helicase AddA</fullName>
    </alternativeName>
</protein>
<reference evidence="17 18" key="1">
    <citation type="journal article" date="2012" name="J. Bacteriol.">
        <title>Genome sequence of Lactobacillus mucosae LM1, isolated from piglet feces.</title>
        <authorList>
            <person name="Lee J.H."/>
            <person name="Valeriano V.D."/>
            <person name="Shin Y.R."/>
            <person name="Chae J.P."/>
            <person name="Kim G.B."/>
            <person name="Ham J.S."/>
            <person name="Chun J."/>
            <person name="Kang D.K."/>
        </authorList>
    </citation>
    <scope>NUCLEOTIDE SEQUENCE [LARGE SCALE GENOMIC DNA]</scope>
    <source>
        <strain evidence="17 18">LM1</strain>
    </source>
</reference>
<feature type="domain" description="UvrD-like helicase ATP-binding" evidence="15">
    <location>
        <begin position="4"/>
        <end position="479"/>
    </location>
</feature>
<comment type="cofactor">
    <cofactor evidence="13">
        <name>Mg(2+)</name>
        <dbReference type="ChEBI" id="CHEBI:18420"/>
    </cofactor>
</comment>
<dbReference type="Pfam" id="PF13361">
    <property type="entry name" value="UvrD_C"/>
    <property type="match status" value="1"/>
</dbReference>
<evidence type="ECO:0000313" key="18">
    <source>
        <dbReference type="Proteomes" id="UP000003645"/>
    </source>
</evidence>
<dbReference type="GO" id="GO:0008408">
    <property type="term" value="F:3'-5' exonuclease activity"/>
    <property type="evidence" value="ECO:0007669"/>
    <property type="project" value="UniProtKB-UniRule"/>
</dbReference>
<keyword evidence="10 13" id="KW-0413">Isomerase</keyword>
<comment type="catalytic activity">
    <reaction evidence="11 13">
        <text>Couples ATP hydrolysis with the unwinding of duplex DNA by translocating in the 3'-5' direction.</text>
        <dbReference type="EC" id="5.6.2.4"/>
    </reaction>
</comment>
<dbReference type="Pfam" id="PF00580">
    <property type="entry name" value="UvrD-helicase"/>
    <property type="match status" value="1"/>
</dbReference>
<dbReference type="Gene3D" id="3.40.50.300">
    <property type="entry name" value="P-loop containing nucleotide triphosphate hydrolases"/>
    <property type="match status" value="4"/>
</dbReference>
<dbReference type="InterPro" id="IPR014016">
    <property type="entry name" value="UvrD-like_ATP-bd"/>
</dbReference>
<evidence type="ECO:0000256" key="12">
    <source>
        <dbReference type="ARBA" id="ARBA00048988"/>
    </source>
</evidence>
<dbReference type="AlphaFoldDB" id="A0A0D4CMG7"/>
<dbReference type="EMBL" id="CP011013">
    <property type="protein sequence ID" value="AJT51362.1"/>
    <property type="molecule type" value="Genomic_DNA"/>
</dbReference>
<dbReference type="InterPro" id="IPR011604">
    <property type="entry name" value="PDDEXK-like_dom_sf"/>
</dbReference>
<keyword evidence="7 13" id="KW-0067">ATP-binding</keyword>
<evidence type="ECO:0000256" key="4">
    <source>
        <dbReference type="ARBA" id="ARBA00022801"/>
    </source>
</evidence>
<evidence type="ECO:0000259" key="15">
    <source>
        <dbReference type="PROSITE" id="PS51198"/>
    </source>
</evidence>
<feature type="binding site" evidence="14">
    <location>
        <begin position="25"/>
        <end position="32"/>
    </location>
    <ligand>
        <name>ATP</name>
        <dbReference type="ChEBI" id="CHEBI:30616"/>
    </ligand>
</feature>
<evidence type="ECO:0000256" key="5">
    <source>
        <dbReference type="ARBA" id="ARBA00022806"/>
    </source>
</evidence>
<evidence type="ECO:0000256" key="11">
    <source>
        <dbReference type="ARBA" id="ARBA00034617"/>
    </source>
</evidence>
<dbReference type="KEGG" id="lmu:LBLM1_10665"/>
<evidence type="ECO:0000256" key="3">
    <source>
        <dbReference type="ARBA" id="ARBA00022763"/>
    </source>
</evidence>
<comment type="function">
    <text evidence="13">The heterodimer acts as both an ATP-dependent DNA helicase and an ATP-dependent, dual-direction single-stranded exonuclease. Recognizes the chi site generating a DNA molecule suitable for the initiation of homologous recombination. The AddA nuclease domain is required for chi fragment generation; this subunit has the helicase and 3' -&gt; 5' nuclease activities.</text>
</comment>
<dbReference type="InterPro" id="IPR027417">
    <property type="entry name" value="P-loop_NTPase"/>
</dbReference>
<name>A0A0D4CMG7_LIMMU</name>
<dbReference type="GO" id="GO:0016887">
    <property type="term" value="F:ATP hydrolysis activity"/>
    <property type="evidence" value="ECO:0007669"/>
    <property type="project" value="RHEA"/>
</dbReference>
<dbReference type="GO" id="GO:0005524">
    <property type="term" value="F:ATP binding"/>
    <property type="evidence" value="ECO:0007669"/>
    <property type="project" value="UniProtKB-UniRule"/>
</dbReference>
<keyword evidence="2 13" id="KW-0547">Nucleotide-binding</keyword>
<dbReference type="SUPFAM" id="SSF52540">
    <property type="entry name" value="P-loop containing nucleoside triphosphate hydrolases"/>
    <property type="match status" value="1"/>
</dbReference>
<dbReference type="HAMAP" id="MF_01451">
    <property type="entry name" value="AddA"/>
    <property type="match status" value="1"/>
</dbReference>
<dbReference type="NCBIfam" id="TIGR02785">
    <property type="entry name" value="addA_Gpos"/>
    <property type="match status" value="1"/>
</dbReference>
<evidence type="ECO:0000256" key="1">
    <source>
        <dbReference type="ARBA" id="ARBA00022722"/>
    </source>
</evidence>
<dbReference type="GO" id="GO:0003690">
    <property type="term" value="F:double-stranded DNA binding"/>
    <property type="evidence" value="ECO:0007669"/>
    <property type="project" value="UniProtKB-UniRule"/>
</dbReference>
<dbReference type="OrthoDB" id="9810135at2"/>
<feature type="domain" description="UvrD-like helicase C-terminal" evidence="16">
    <location>
        <begin position="507"/>
        <end position="809"/>
    </location>
</feature>
<keyword evidence="18" id="KW-1185">Reference proteome</keyword>
<evidence type="ECO:0000256" key="9">
    <source>
        <dbReference type="ARBA" id="ARBA00023204"/>
    </source>
</evidence>
<dbReference type="InterPro" id="IPR014152">
    <property type="entry name" value="AddA"/>
</dbReference>
<evidence type="ECO:0000256" key="14">
    <source>
        <dbReference type="PROSITE-ProRule" id="PRU00560"/>
    </source>
</evidence>
<keyword evidence="9 13" id="KW-0234">DNA repair</keyword>
<dbReference type="PROSITE" id="PS51198">
    <property type="entry name" value="UVRD_HELICASE_ATP_BIND"/>
    <property type="match status" value="1"/>
</dbReference>
<dbReference type="PROSITE" id="PS51217">
    <property type="entry name" value="UVRD_HELICASE_CTER"/>
    <property type="match status" value="1"/>
</dbReference>
<accession>A0A0D4CMG7</accession>
<dbReference type="CDD" id="cd17932">
    <property type="entry name" value="DEXQc_UvrD"/>
    <property type="match status" value="1"/>
</dbReference>
<comment type="catalytic activity">
    <reaction evidence="12 13">
        <text>ATP + H2O = ADP + phosphate + H(+)</text>
        <dbReference type="Rhea" id="RHEA:13065"/>
        <dbReference type="ChEBI" id="CHEBI:15377"/>
        <dbReference type="ChEBI" id="CHEBI:15378"/>
        <dbReference type="ChEBI" id="CHEBI:30616"/>
        <dbReference type="ChEBI" id="CHEBI:43474"/>
        <dbReference type="ChEBI" id="CHEBI:456216"/>
        <dbReference type="EC" id="5.6.2.4"/>
    </reaction>
</comment>
<dbReference type="GO" id="GO:0005829">
    <property type="term" value="C:cytosol"/>
    <property type="evidence" value="ECO:0007669"/>
    <property type="project" value="TreeGrafter"/>
</dbReference>
<keyword evidence="6 13" id="KW-0269">Exonuclease</keyword>
<dbReference type="STRING" id="1130798.LBLM1_10665"/>
<evidence type="ECO:0000256" key="13">
    <source>
        <dbReference type="HAMAP-Rule" id="MF_01451"/>
    </source>
</evidence>
<keyword evidence="8 13" id="KW-0238">DNA-binding</keyword>
<dbReference type="RefSeq" id="WP_006500906.1">
    <property type="nucleotide sequence ID" value="NZ_CP011013.1"/>
</dbReference>
<dbReference type="GO" id="GO:0000724">
    <property type="term" value="P:double-strand break repair via homologous recombination"/>
    <property type="evidence" value="ECO:0007669"/>
    <property type="project" value="UniProtKB-UniRule"/>
</dbReference>
<keyword evidence="4 13" id="KW-0378">Hydrolase</keyword>
<dbReference type="InterPro" id="IPR000212">
    <property type="entry name" value="DNA_helicase_UvrD/REP"/>
</dbReference>
<sequence length="1277" mass="145996">MSDTRFTPQQQRAIDARTHDILVSASAGAGKTTVLVDRVIKMLKEDPNLNIDQLLMVTFTNEAADNMRERIRRRLEKEANNRHLRDQINRLAIAHISTIHAFCQQLIKRYYYLIDLDPQFRLLTDETETTLLQDQVWDDLREELYARDALIEDPSQRPFERLVMNFVNDRSDDALSDIVMELDRVANAQADPHAWLWQLPRLYELNDDELTKSNFYQKQLLPVLQRELKQIHADFVTLTHQAQAADLTTTSQMLADDAERVEQLLKLTETGTWDAISAQLTKKMFPTIKGRPKKDETAALAAYDAIKDSRNELREQIQSLHDHYFMDAKLLIKLSAGAKKVVDELVQVAWQYRQNYQQIKLQRHLLDFSDLEHYAYQILTVDTNAGKQTLKNLQRHYREIMIDEYQDTNPLQEKILQQLHDPSVNRLFMVGDVKQSIYRFRQADPTMFLHKYETFVSEDQLQPDSPGELINLAENFRSMPNVTDFTNLLFSQLMDHQVGEMDYDEAAHLKFAAQWYPKEQVKPVEVMLYDANAEDNDANASHEADRQSGELRMVGMRIRQMLDNHEQIFDPDAPDGHRDIKPGDIVLLERAKSINNTMVNEFASLNIPLTVHGVENYFKSTEVRTIVSLLKIIDNPYQDIPLVAVLRSPIVGLTEPEMAYLRINDRHDQYFQALERFVTTYHDLKLPDDHPYGIDLAVLHQKTARFLDQLHEFHNIAQRRSLVELIWTIYQETGYLDYVAGMPGGQQRQANLHALYERAHGYEESSFKGLYQFIRFVERMQKRNQDLGEAPTQLASDTVNVMTIHGAKGLEFPVVFLIDTAHGFKDENGKAIIDANAGLGIKYLGRAADQAPDALPQILYDLPQRNLIIEAQRASSRAEDLRVLYVALTRAQQRLIITGSVNENKEGTGRSGLKQAAKTWQKALQSSTAVIGSQARLNAHSFLDWIGMGMVRAADFDLADLGMEANDDEAAWQTSAGDFFAQRYNQTQVQKQLDDLAAQRGEQAKETTAPATQLTPNQQQAFKQVVEMEYPHPGAVLTTAYQAVSDIKQLFAVQDPDDREMGRLTFDQQQVKTSGWYRSDDFAQPKFMTTQKHQPSATEIGTATHLVFQKLDLSSGQVDAKLVSQTIAQLRMDQLLSTDELADAIDIDGIVAFYQTELGRRILAHAASLRREAPFSMLINAAQLFKNLADEKEDAPVLIHGIIDGYFVGDDGLELFDYKTDHVDQSTAALKERSEQRIVDRYSGQLNLYAGALQNVERQKVAHRWLYLVATRELKEI</sequence>
<dbReference type="HOGENOM" id="CLU_001114_3_1_9"/>
<comment type="subunit">
    <text evidence="13">Heterodimer of AddA and AddB/RexB.</text>
</comment>
<dbReference type="Proteomes" id="UP000003645">
    <property type="component" value="Chromosome"/>
</dbReference>
<evidence type="ECO:0000256" key="10">
    <source>
        <dbReference type="ARBA" id="ARBA00023235"/>
    </source>
</evidence>
<dbReference type="Gene3D" id="3.90.320.10">
    <property type="match status" value="1"/>
</dbReference>
<gene>
    <name evidence="13" type="primary">addA</name>
    <name evidence="17" type="ORF">LBLM1_10665</name>
</gene>
<keyword evidence="5 13" id="KW-0347">Helicase</keyword>
<dbReference type="InterPro" id="IPR011335">
    <property type="entry name" value="Restrct_endonuc-II-like"/>
</dbReference>
<evidence type="ECO:0000256" key="2">
    <source>
        <dbReference type="ARBA" id="ARBA00022741"/>
    </source>
</evidence>
<evidence type="ECO:0000256" key="6">
    <source>
        <dbReference type="ARBA" id="ARBA00022839"/>
    </source>
</evidence>
<proteinExistence type="inferred from homology"/>
<dbReference type="Gene3D" id="6.10.250.2380">
    <property type="match status" value="1"/>
</dbReference>